<feature type="transmembrane region" description="Helical" evidence="9">
    <location>
        <begin position="716"/>
        <end position="741"/>
    </location>
</feature>
<protein>
    <recommendedName>
        <fullName evidence="14">ABC transporter domain-containing protein</fullName>
    </recommendedName>
</protein>
<dbReference type="InterPro" id="IPR027417">
    <property type="entry name" value="P-loop_NTPase"/>
</dbReference>
<dbReference type="Pfam" id="PF24681">
    <property type="entry name" value="Kelch_KLHDC2_KLHL20_DRC7"/>
    <property type="match status" value="1"/>
</dbReference>
<keyword evidence="4" id="KW-0067">ATP-binding</keyword>
<dbReference type="PROSITE" id="PS50893">
    <property type="entry name" value="ABC_TRANSPORTER_2"/>
    <property type="match status" value="1"/>
</dbReference>
<feature type="domain" description="ABC transmembrane type-1" evidence="11">
    <location>
        <begin position="717"/>
        <end position="1001"/>
    </location>
</feature>
<evidence type="ECO:0000256" key="3">
    <source>
        <dbReference type="ARBA" id="ARBA00022741"/>
    </source>
</evidence>
<dbReference type="InterPro" id="IPR011527">
    <property type="entry name" value="ABC1_TM_dom"/>
</dbReference>
<dbReference type="PROSITE" id="PS00211">
    <property type="entry name" value="ABC_TRANSPORTER_1"/>
    <property type="match status" value="1"/>
</dbReference>
<comment type="subcellular location">
    <subcellularLocation>
        <location evidence="1">Membrane</location>
        <topology evidence="1">Multi-pass membrane protein</topology>
    </subcellularLocation>
</comment>
<evidence type="ECO:0000256" key="4">
    <source>
        <dbReference type="ARBA" id="ARBA00022840"/>
    </source>
</evidence>
<reference evidence="12 13" key="1">
    <citation type="submission" date="2023-05" db="EMBL/GenBank/DDBJ databases">
        <title>A 100% complete, gapless, phased diploid assembly of the Scenedesmus obliquus UTEX 3031 genome.</title>
        <authorList>
            <person name="Biondi T.C."/>
            <person name="Hanschen E.R."/>
            <person name="Kwon T."/>
            <person name="Eng W."/>
            <person name="Kruse C.P.S."/>
            <person name="Koehler S.I."/>
            <person name="Kunde Y."/>
            <person name="Gleasner C.D."/>
            <person name="You Mak K.T."/>
            <person name="Polle J."/>
            <person name="Hovde B.T."/>
            <person name="Starkenburg S.R."/>
        </authorList>
    </citation>
    <scope>NUCLEOTIDE SEQUENCE [LARGE SCALE GENOMIC DNA]</scope>
    <source>
        <strain evidence="12 13">DOE0152z</strain>
    </source>
</reference>
<evidence type="ECO:0000256" key="6">
    <source>
        <dbReference type="ARBA" id="ARBA00023136"/>
    </source>
</evidence>
<dbReference type="Proteomes" id="UP001244341">
    <property type="component" value="Chromosome 4b"/>
</dbReference>
<feature type="transmembrane region" description="Helical" evidence="9">
    <location>
        <begin position="858"/>
        <end position="876"/>
    </location>
</feature>
<dbReference type="InterPro" id="IPR036640">
    <property type="entry name" value="ABC1_TM_sf"/>
</dbReference>
<dbReference type="InterPro" id="IPR003593">
    <property type="entry name" value="AAA+_ATPase"/>
</dbReference>
<name>A0ABY8TW65_TETOB</name>
<gene>
    <name evidence="12" type="ORF">OEZ85_006944</name>
</gene>
<dbReference type="InterPro" id="IPR039421">
    <property type="entry name" value="Type_1_exporter"/>
</dbReference>
<dbReference type="PANTHER" id="PTHR43394:SF7">
    <property type="entry name" value="ABC TRANSPORTER B FAMILY MEMBER 28"/>
    <property type="match status" value="1"/>
</dbReference>
<dbReference type="EMBL" id="CP126211">
    <property type="protein sequence ID" value="WIA13364.1"/>
    <property type="molecule type" value="Genomic_DNA"/>
</dbReference>
<feature type="coiled-coil region" evidence="7">
    <location>
        <begin position="647"/>
        <end position="681"/>
    </location>
</feature>
<evidence type="ECO:0000313" key="13">
    <source>
        <dbReference type="Proteomes" id="UP001244341"/>
    </source>
</evidence>
<proteinExistence type="predicted"/>
<dbReference type="SMART" id="SM00382">
    <property type="entry name" value="AAA"/>
    <property type="match status" value="1"/>
</dbReference>
<evidence type="ECO:0008006" key="14">
    <source>
        <dbReference type="Google" id="ProtNLM"/>
    </source>
</evidence>
<keyword evidence="5 9" id="KW-1133">Transmembrane helix</keyword>
<dbReference type="InterPro" id="IPR003439">
    <property type="entry name" value="ABC_transporter-like_ATP-bd"/>
</dbReference>
<keyword evidence="2 9" id="KW-0812">Transmembrane</keyword>
<dbReference type="InterPro" id="IPR015915">
    <property type="entry name" value="Kelch-typ_b-propeller"/>
</dbReference>
<dbReference type="SUPFAM" id="SSF90123">
    <property type="entry name" value="ABC transporter transmembrane region"/>
    <property type="match status" value="1"/>
</dbReference>
<evidence type="ECO:0000313" key="12">
    <source>
        <dbReference type="EMBL" id="WIA13364.1"/>
    </source>
</evidence>
<evidence type="ECO:0000259" key="10">
    <source>
        <dbReference type="PROSITE" id="PS50893"/>
    </source>
</evidence>
<feature type="domain" description="ABC transporter" evidence="10">
    <location>
        <begin position="1062"/>
        <end position="1299"/>
    </location>
</feature>
<evidence type="ECO:0000256" key="1">
    <source>
        <dbReference type="ARBA" id="ARBA00004141"/>
    </source>
</evidence>
<organism evidence="12 13">
    <name type="scientific">Tetradesmus obliquus</name>
    <name type="common">Green alga</name>
    <name type="synonym">Acutodesmus obliquus</name>
    <dbReference type="NCBI Taxonomy" id="3088"/>
    <lineage>
        <taxon>Eukaryota</taxon>
        <taxon>Viridiplantae</taxon>
        <taxon>Chlorophyta</taxon>
        <taxon>core chlorophytes</taxon>
        <taxon>Chlorophyceae</taxon>
        <taxon>CS clade</taxon>
        <taxon>Sphaeropleales</taxon>
        <taxon>Scenedesmaceae</taxon>
        <taxon>Tetradesmus</taxon>
    </lineage>
</organism>
<feature type="compositionally biased region" description="Basic and acidic residues" evidence="8">
    <location>
        <begin position="565"/>
        <end position="575"/>
    </location>
</feature>
<evidence type="ECO:0000259" key="11">
    <source>
        <dbReference type="PROSITE" id="PS50929"/>
    </source>
</evidence>
<dbReference type="Gene3D" id="2.120.10.80">
    <property type="entry name" value="Kelch-type beta propeller"/>
    <property type="match status" value="2"/>
</dbReference>
<dbReference type="Pfam" id="PF00664">
    <property type="entry name" value="ABC_membrane"/>
    <property type="match status" value="1"/>
</dbReference>
<evidence type="ECO:0000256" key="9">
    <source>
        <dbReference type="SAM" id="Phobius"/>
    </source>
</evidence>
<feature type="transmembrane region" description="Helical" evidence="9">
    <location>
        <begin position="948"/>
        <end position="966"/>
    </location>
</feature>
<evidence type="ECO:0000256" key="5">
    <source>
        <dbReference type="ARBA" id="ARBA00022989"/>
    </source>
</evidence>
<dbReference type="SUPFAM" id="SSF52540">
    <property type="entry name" value="P-loop containing nucleoside triphosphate hydrolases"/>
    <property type="match status" value="1"/>
</dbReference>
<feature type="region of interest" description="Disordered" evidence="8">
    <location>
        <begin position="565"/>
        <end position="591"/>
    </location>
</feature>
<keyword evidence="3" id="KW-0547">Nucleotide-binding</keyword>
<dbReference type="Gene3D" id="1.20.1560.10">
    <property type="entry name" value="ABC transporter type 1, transmembrane domain"/>
    <property type="match status" value="1"/>
</dbReference>
<evidence type="ECO:0000256" key="2">
    <source>
        <dbReference type="ARBA" id="ARBA00022692"/>
    </source>
</evidence>
<keyword evidence="6 9" id="KW-0472">Membrane</keyword>
<evidence type="ECO:0000256" key="8">
    <source>
        <dbReference type="SAM" id="MobiDB-lite"/>
    </source>
</evidence>
<keyword evidence="7" id="KW-0175">Coiled coil</keyword>
<dbReference type="InterPro" id="IPR017871">
    <property type="entry name" value="ABC_transporter-like_CS"/>
</dbReference>
<feature type="region of interest" description="Disordered" evidence="8">
    <location>
        <begin position="506"/>
        <end position="536"/>
    </location>
</feature>
<dbReference type="PROSITE" id="PS50929">
    <property type="entry name" value="ABC_TM1F"/>
    <property type="match status" value="1"/>
</dbReference>
<evidence type="ECO:0000256" key="7">
    <source>
        <dbReference type="SAM" id="Coils"/>
    </source>
</evidence>
<dbReference type="SUPFAM" id="SSF117281">
    <property type="entry name" value="Kelch motif"/>
    <property type="match status" value="2"/>
</dbReference>
<dbReference type="InterPro" id="IPR006652">
    <property type="entry name" value="Kelch_1"/>
</dbReference>
<dbReference type="Gene3D" id="3.40.50.300">
    <property type="entry name" value="P-loop containing nucleotide triphosphate hydrolases"/>
    <property type="match status" value="1"/>
</dbReference>
<dbReference type="PANTHER" id="PTHR43394">
    <property type="entry name" value="ATP-DEPENDENT PERMEASE MDL1, MITOCHONDRIAL"/>
    <property type="match status" value="1"/>
</dbReference>
<keyword evidence="13" id="KW-1185">Reference proteome</keyword>
<feature type="transmembrane region" description="Helical" evidence="9">
    <location>
        <begin position="753"/>
        <end position="775"/>
    </location>
</feature>
<dbReference type="Pfam" id="PF00005">
    <property type="entry name" value="ABC_tran"/>
    <property type="match status" value="1"/>
</dbReference>
<accession>A0ABY8TW65</accession>
<dbReference type="Pfam" id="PF01344">
    <property type="entry name" value="Kelch_1"/>
    <property type="match status" value="1"/>
</dbReference>
<sequence>MTNSSTARRWQLVQFGCETDGLLLERAGHSATVVGSKVYVFGGRKGSKFYNDLLVFDTATSQWSLGPRCPCKPRANHTATLIGSKIWIIGGMNDNDVYSDVFYLDLVSSSWKQAHVEDPQQLLMRCAHAAEVHPRRPATIIVFGGYSRNTDPEEDRELNMTDELLLLHTDRGVVEHVQSFKGQPPSRRGYHSMSMVGDRAFIYGGRHIHGIVPNDAALFIYDVLDNAWYKPDNVSGTAPLTRSSHRAVTYHGRIIVYGGAVQDNAGAKERLGDVYSLVVAGAALCWSQCDSPAPCEDMPRSRSAHTMHLVGDVLYLMLGYAGSGKQTTYVQDCWALPLVPDAYQRMMNKARGKQLSPSAVLQATGAQPAAAAAAASEEYLHELDSLREQLQQQLARSSRLEGEARQLALQLGQLREERQAAEAALQAQRGEAAGLRVAKEAAVSEKLRLQEAAVSEKLRLQEELVHLQQQLESGRQQRSKLEHERDSILSDKQSCYKEAQRLQTQLQDAQRERRAVQEALSAQQEKQRRAEEAALQQRQQQQQALLEMSASLEATKNELRRLNDAAADEQRKHDAATSQLRAEAAAREAALQERSRQAAELAQQLEAAGAALAEQQRKAESFRQLQQTSAQQLEALRHTHTGVAAEKLRLEGELGKLREELERARADLDQKTAAANQALSLGAKASKDEWVYTRPKRAPLDNEYILGIALQHKQHLLVAAVTVVLCTVSNLAAPVLSGMLFEHLVQQHPMERYAKVFGVLLVGYLLEPLLTRVYMVNIIAAGEKVLATLRMELFRTLLMQKIEFYDRHSATALQSLISTELDTIRTFIFNNCSRDRGLRAFLEAAGAVVVLFCLSWRLAPAVSIVIVVTAVAAALYRRSTRPVEAAQSAALQRMAGVAYQAFQNMRTVRSFAGEALERERFQSEVVASFAAGRQFGAAKATFEATNRMAIHLSLLMLYAWGGYLVSHGMMPIGVLVSGIGFTFSLMYATQGAVNTLSELRRASGAFDRVRRMIQASDPDPSMYGALPPGAWWEVANGAEPVFEPYADKAGEAAVAAARQGDLELVNVSFSYPVRKEMAVLRDINLQLKHGTVTALVGRSGAGKSTVAALLSRFYEPQVGNIRLAGRPTSDFSRGEWARAVAMVSQEPVLFSGSIADNIAYGKFGRCSAEEIQAAAEAANAHEFITELPEGYNTLVGDRGTLLSGGQRQRIAIARALLKDSPIIILDEATSALDAVSEKLVQGAIQRLVQGRTVLVIAHRLSTVQSADQIVVMKAGRIAEKGTHNELLANHSHYSELMSSQEMILGASV</sequence>